<gene>
    <name evidence="1" type="ORF">CN984_12135</name>
</gene>
<name>A0A2B9Q2U0_BACCE</name>
<sequence>MKKRIMILALSIAVLTGCEDIRYEQTTGDAKVVEKWEYTETIIGGCQMLMVGDIPLTTCDPDTEKIHYNVRIEFEGINATLDNKALYDSDATSIPVAHVKEFGKETGDLYKEYLKRIGE</sequence>
<protein>
    <recommendedName>
        <fullName evidence="3">Lipoprotein</fullName>
    </recommendedName>
</protein>
<dbReference type="Proteomes" id="UP000223777">
    <property type="component" value="Unassembled WGS sequence"/>
</dbReference>
<dbReference type="EMBL" id="NUIL01000015">
    <property type="protein sequence ID" value="PGO29188.1"/>
    <property type="molecule type" value="Genomic_DNA"/>
</dbReference>
<accession>A0A2B9Q2U0</accession>
<evidence type="ECO:0000313" key="1">
    <source>
        <dbReference type="EMBL" id="PGO29188.1"/>
    </source>
</evidence>
<dbReference type="AlphaFoldDB" id="A0A2B9Q2U0"/>
<organism evidence="1 2">
    <name type="scientific">Bacillus cereus</name>
    <dbReference type="NCBI Taxonomy" id="1396"/>
    <lineage>
        <taxon>Bacteria</taxon>
        <taxon>Bacillati</taxon>
        <taxon>Bacillota</taxon>
        <taxon>Bacilli</taxon>
        <taxon>Bacillales</taxon>
        <taxon>Bacillaceae</taxon>
        <taxon>Bacillus</taxon>
        <taxon>Bacillus cereus group</taxon>
    </lineage>
</organism>
<dbReference type="RefSeq" id="WP_098764302.1">
    <property type="nucleotide sequence ID" value="NZ_NUIL01000015.1"/>
</dbReference>
<comment type="caution">
    <text evidence="1">The sequence shown here is derived from an EMBL/GenBank/DDBJ whole genome shotgun (WGS) entry which is preliminary data.</text>
</comment>
<dbReference type="PROSITE" id="PS51257">
    <property type="entry name" value="PROKAR_LIPOPROTEIN"/>
    <property type="match status" value="1"/>
</dbReference>
<evidence type="ECO:0000313" key="2">
    <source>
        <dbReference type="Proteomes" id="UP000223777"/>
    </source>
</evidence>
<reference evidence="1 2" key="1">
    <citation type="submission" date="2017-09" db="EMBL/GenBank/DDBJ databases">
        <title>Large-scale bioinformatics analysis of Bacillus genomes uncovers conserved roles of natural products in bacterial physiology.</title>
        <authorList>
            <consortium name="Agbiome Team Llc"/>
            <person name="Bleich R.M."/>
            <person name="Grubbs K.J."/>
            <person name="Santa Maria K.C."/>
            <person name="Allen S.E."/>
            <person name="Farag S."/>
            <person name="Shank E.A."/>
            <person name="Bowers A."/>
        </authorList>
    </citation>
    <scope>NUCLEOTIDE SEQUENCE [LARGE SCALE GENOMIC DNA]</scope>
    <source>
        <strain evidence="1 2">AFS050027</strain>
    </source>
</reference>
<evidence type="ECO:0008006" key="3">
    <source>
        <dbReference type="Google" id="ProtNLM"/>
    </source>
</evidence>
<proteinExistence type="predicted"/>